<feature type="non-terminal residue" evidence="1">
    <location>
        <position position="63"/>
    </location>
</feature>
<dbReference type="Proteomes" id="UP000323506">
    <property type="component" value="Chromosome D06"/>
</dbReference>
<dbReference type="AlphaFoldDB" id="A0A5D2CBR3"/>
<organism evidence="1 2">
    <name type="scientific">Gossypium darwinii</name>
    <name type="common">Darwin's cotton</name>
    <name type="synonym">Gossypium barbadense var. darwinii</name>
    <dbReference type="NCBI Taxonomy" id="34276"/>
    <lineage>
        <taxon>Eukaryota</taxon>
        <taxon>Viridiplantae</taxon>
        <taxon>Streptophyta</taxon>
        <taxon>Embryophyta</taxon>
        <taxon>Tracheophyta</taxon>
        <taxon>Spermatophyta</taxon>
        <taxon>Magnoliopsida</taxon>
        <taxon>eudicotyledons</taxon>
        <taxon>Gunneridae</taxon>
        <taxon>Pentapetalae</taxon>
        <taxon>rosids</taxon>
        <taxon>malvids</taxon>
        <taxon>Malvales</taxon>
        <taxon>Malvaceae</taxon>
        <taxon>Malvoideae</taxon>
        <taxon>Gossypium</taxon>
    </lineage>
</organism>
<keyword evidence="2" id="KW-1185">Reference proteome</keyword>
<evidence type="ECO:0000313" key="1">
    <source>
        <dbReference type="EMBL" id="TYG65396.1"/>
    </source>
</evidence>
<proteinExistence type="predicted"/>
<evidence type="ECO:0000313" key="2">
    <source>
        <dbReference type="Proteomes" id="UP000323506"/>
    </source>
</evidence>
<protein>
    <submittedName>
        <fullName evidence="1">Uncharacterized protein</fullName>
    </submittedName>
</protein>
<reference evidence="1 2" key="1">
    <citation type="submission" date="2019-06" db="EMBL/GenBank/DDBJ databases">
        <title>WGS assembly of Gossypium darwinii.</title>
        <authorList>
            <person name="Chen Z.J."/>
            <person name="Sreedasyam A."/>
            <person name="Ando A."/>
            <person name="Song Q."/>
            <person name="De L."/>
            <person name="Hulse-Kemp A."/>
            <person name="Ding M."/>
            <person name="Ye W."/>
            <person name="Kirkbride R."/>
            <person name="Jenkins J."/>
            <person name="Plott C."/>
            <person name="Lovell J."/>
            <person name="Lin Y.-M."/>
            <person name="Vaughn R."/>
            <person name="Liu B."/>
            <person name="Li W."/>
            <person name="Simpson S."/>
            <person name="Scheffler B."/>
            <person name="Saski C."/>
            <person name="Grover C."/>
            <person name="Hu G."/>
            <person name="Conover J."/>
            <person name="Carlson J."/>
            <person name="Shu S."/>
            <person name="Boston L."/>
            <person name="Williams M."/>
            <person name="Peterson D."/>
            <person name="Mcgee K."/>
            <person name="Jones D."/>
            <person name="Wendel J."/>
            <person name="Stelly D."/>
            <person name="Grimwood J."/>
            <person name="Schmutz J."/>
        </authorList>
    </citation>
    <scope>NUCLEOTIDE SEQUENCE [LARGE SCALE GENOMIC DNA]</scope>
    <source>
        <strain evidence="1">1808015.09</strain>
    </source>
</reference>
<sequence>MLGIYFPDIVELTRKHKSNIFIKQKIKGSQSFLSTLQHSLFAVVNILKKMILFCFYSVETMVT</sequence>
<accession>A0A5D2CBR3</accession>
<name>A0A5D2CBR3_GOSDA</name>
<dbReference type="EMBL" id="CM017706">
    <property type="protein sequence ID" value="TYG65396.1"/>
    <property type="molecule type" value="Genomic_DNA"/>
</dbReference>
<gene>
    <name evidence="1" type="ORF">ES288_D06G182200v1</name>
</gene>